<reference evidence="3" key="1">
    <citation type="submission" date="2016-05" db="EMBL/GenBank/DDBJ databases">
        <title>Comparative genomics of biotechnologically important yeasts.</title>
        <authorList>
            <consortium name="DOE Joint Genome Institute"/>
            <person name="Riley R."/>
            <person name="Haridas S."/>
            <person name="Wolfe K.H."/>
            <person name="Lopes M.R."/>
            <person name="Hittinger C.T."/>
            <person name="Goker M."/>
            <person name="Salamov A."/>
            <person name="Wisecaver J."/>
            <person name="Long T.M."/>
            <person name="Aerts A.L."/>
            <person name="Barry K."/>
            <person name="Choi C."/>
            <person name="Clum A."/>
            <person name="Coughlan A.Y."/>
            <person name="Deshpande S."/>
            <person name="Douglass A.P."/>
            <person name="Hanson S.J."/>
            <person name="Klenk H.-P."/>
            <person name="Labutti K."/>
            <person name="Lapidus A."/>
            <person name="Lindquist E."/>
            <person name="Lipzen A."/>
            <person name="Meier-Kolthoff J.P."/>
            <person name="Ohm R.A."/>
            <person name="Otillar R.P."/>
            <person name="Pangilinan J."/>
            <person name="Peng Y."/>
            <person name="Rokas A."/>
            <person name="Rosa C.A."/>
            <person name="Scheuner C."/>
            <person name="Sibirny A.A."/>
            <person name="Slot J.C."/>
            <person name="Stielow J.B."/>
            <person name="Sun H."/>
            <person name="Kurtzman C.P."/>
            <person name="Blackwell M."/>
            <person name="Grigoriev I.V."/>
            <person name="Jeffries T.W."/>
        </authorList>
    </citation>
    <scope>NUCLEOTIDE SEQUENCE [LARGE SCALE GENOMIC DNA]</scope>
    <source>
        <strain evidence="3">NRRL Y-2460</strain>
    </source>
</reference>
<dbReference type="EMBL" id="KV454011">
    <property type="protein sequence ID" value="ODV98139.1"/>
    <property type="molecule type" value="Genomic_DNA"/>
</dbReference>
<feature type="compositionally biased region" description="Low complexity" evidence="1">
    <location>
        <begin position="168"/>
        <end position="190"/>
    </location>
</feature>
<organism evidence="2 3">
    <name type="scientific">Pachysolen tannophilus NRRL Y-2460</name>
    <dbReference type="NCBI Taxonomy" id="669874"/>
    <lineage>
        <taxon>Eukaryota</taxon>
        <taxon>Fungi</taxon>
        <taxon>Dikarya</taxon>
        <taxon>Ascomycota</taxon>
        <taxon>Saccharomycotina</taxon>
        <taxon>Pichiomycetes</taxon>
        <taxon>Pachysolenaceae</taxon>
        <taxon>Pachysolen</taxon>
    </lineage>
</organism>
<sequence>MKKNQTIPTNKVSPVRYQEQQLQYKQQQQDPLVILQKTPQYPHHSRPSSSTSSNQFSTISRKTSDLDHLQNSKIRSGSISGIMSTTNIKNVSLSPAKIYGLSGIGNNIGTNIGTNIVNNDNDEDLELDADENMINDQVDDTLGADLSDNIDILDRSPIKFNKSPIRFNNNNNNNNNNNGGSSTMGSTTGNYSRKSSPRRNLGAVNHVTRETTKTVYVPLANDDERKKPLRKGTPLASKIIPLDKDGEDSSKNDSAGADVNADADIDTEDVPDVHAVASSIVTDRLLMVSKIPTSSKLLEANSPKKIEITTPKRNNSSNKLHIHRHNDNIPTISKSDLTKLITSTAVKTIVPHNTIQNNSNLKLKAPKFPINNNNFNNYKNKRNRDEEDIINLSDRHLDKKRKTVLDVESEFDDTLDEEDNVDDKEENHHNSLIQTPIQERKTSKIENDGNNSNNNNNIVNISNINNRKNETINSNKSIDISSTLSKASVFINFKRKELEGQKNSYSSSEELTTNRKDLTSISHDDDENQLKEITGDKGLLYDLKTTGKILNFEDIGYSDNNNTLQEESDEVINNESCNDNKNIRDNYKKEVNDNRNIQAEYFKLEKWTIQKWNKLIKFIKIFQLTKNEKILNSKFIYKEFGCNYEELKLRILILNKFKHTKKMISGEVL</sequence>
<feature type="region of interest" description="Disordered" evidence="1">
    <location>
        <begin position="163"/>
        <end position="259"/>
    </location>
</feature>
<evidence type="ECO:0000313" key="2">
    <source>
        <dbReference type="EMBL" id="ODV98139.1"/>
    </source>
</evidence>
<feature type="compositionally biased region" description="Basic and acidic residues" evidence="1">
    <location>
        <begin position="438"/>
        <end position="447"/>
    </location>
</feature>
<feature type="compositionally biased region" description="Low complexity" evidence="1">
    <location>
        <begin position="18"/>
        <end position="29"/>
    </location>
</feature>
<feature type="compositionally biased region" description="Low complexity" evidence="1">
    <location>
        <begin position="47"/>
        <end position="60"/>
    </location>
</feature>
<accession>A0A1E4U2C1</accession>
<keyword evidence="3" id="KW-1185">Reference proteome</keyword>
<feature type="compositionally biased region" description="Basic and acidic residues" evidence="1">
    <location>
        <begin position="241"/>
        <end position="251"/>
    </location>
</feature>
<name>A0A1E4U2C1_PACTA</name>
<feature type="compositionally biased region" description="Polar residues" evidence="1">
    <location>
        <begin position="501"/>
        <end position="511"/>
    </location>
</feature>
<protein>
    <submittedName>
        <fullName evidence="2">Uncharacterized protein</fullName>
    </submittedName>
</protein>
<proteinExistence type="predicted"/>
<dbReference type="AlphaFoldDB" id="A0A1E4U2C1"/>
<feature type="region of interest" description="Disordered" evidence="1">
    <location>
        <begin position="501"/>
        <end position="523"/>
    </location>
</feature>
<evidence type="ECO:0000313" key="3">
    <source>
        <dbReference type="Proteomes" id="UP000094236"/>
    </source>
</evidence>
<feature type="compositionally biased region" description="Low complexity" evidence="1">
    <location>
        <begin position="450"/>
        <end position="459"/>
    </location>
</feature>
<feature type="compositionally biased region" description="Polar residues" evidence="1">
    <location>
        <begin position="1"/>
        <end position="12"/>
    </location>
</feature>
<feature type="region of interest" description="Disordered" evidence="1">
    <location>
        <begin position="1"/>
        <end position="72"/>
    </location>
</feature>
<gene>
    <name evidence="2" type="ORF">PACTADRAFT_31548</name>
</gene>
<feature type="region of interest" description="Disordered" evidence="1">
    <location>
        <begin position="437"/>
        <end position="459"/>
    </location>
</feature>
<evidence type="ECO:0000256" key="1">
    <source>
        <dbReference type="SAM" id="MobiDB-lite"/>
    </source>
</evidence>
<dbReference type="OrthoDB" id="10292336at2759"/>
<dbReference type="Proteomes" id="UP000094236">
    <property type="component" value="Unassembled WGS sequence"/>
</dbReference>